<keyword evidence="6 8" id="KW-0503">Monooxygenase</keyword>
<dbReference type="AlphaFoldDB" id="A0A1E5QNB0"/>
<dbReference type="STRING" id="1781255.BH720_06375"/>
<organism evidence="9">
    <name type="scientific">Desertifilum tharense IPPAS B-1220</name>
    <dbReference type="NCBI Taxonomy" id="1781255"/>
    <lineage>
        <taxon>Bacteria</taxon>
        <taxon>Bacillati</taxon>
        <taxon>Cyanobacteriota</taxon>
        <taxon>Cyanophyceae</taxon>
        <taxon>Desertifilales</taxon>
        <taxon>Desertifilaceae</taxon>
        <taxon>Desertifilum</taxon>
    </lineage>
</organism>
<comment type="cofactor">
    <cofactor evidence="7">
        <name>heme</name>
        <dbReference type="ChEBI" id="CHEBI:30413"/>
    </cofactor>
</comment>
<dbReference type="InterPro" id="IPR036396">
    <property type="entry name" value="Cyt_P450_sf"/>
</dbReference>
<keyword evidence="3 7" id="KW-0479">Metal-binding</keyword>
<dbReference type="GO" id="GO:0005506">
    <property type="term" value="F:iron ion binding"/>
    <property type="evidence" value="ECO:0007669"/>
    <property type="project" value="InterPro"/>
</dbReference>
<evidence type="ECO:0000256" key="4">
    <source>
        <dbReference type="ARBA" id="ARBA00023002"/>
    </source>
</evidence>
<evidence type="ECO:0008006" key="10">
    <source>
        <dbReference type="Google" id="ProtNLM"/>
    </source>
</evidence>
<evidence type="ECO:0000256" key="7">
    <source>
        <dbReference type="PIRSR" id="PIRSR602401-1"/>
    </source>
</evidence>
<reference evidence="9" key="1">
    <citation type="submission" date="2016-09" db="EMBL/GenBank/DDBJ databases">
        <title>Draft genome of thermotolerant cyanobacterium Desertifilum sp. strain IPPAS B-1220.</title>
        <authorList>
            <person name="Sinetova M.A."/>
            <person name="Bolakhan K."/>
            <person name="Zayadan B.K."/>
            <person name="Mironov K.S."/>
            <person name="Ustinova V."/>
            <person name="Kupriyanova E.V."/>
            <person name="Sidorov R.A."/>
            <person name="Skrypnik A.N."/>
            <person name="Gogoleva N.E."/>
            <person name="Gogolev Y.V."/>
            <person name="Los D.A."/>
        </authorList>
    </citation>
    <scope>NUCLEOTIDE SEQUENCE [LARGE SCALE GENOMIC DNA]</scope>
    <source>
        <strain evidence="9">IPPAS B-1220</strain>
    </source>
</reference>
<evidence type="ECO:0000256" key="8">
    <source>
        <dbReference type="RuleBase" id="RU000461"/>
    </source>
</evidence>
<name>A0A1E5QNB0_9CYAN</name>
<dbReference type="GO" id="GO:0016705">
    <property type="term" value="F:oxidoreductase activity, acting on paired donors, with incorporation or reduction of molecular oxygen"/>
    <property type="evidence" value="ECO:0007669"/>
    <property type="project" value="InterPro"/>
</dbReference>
<protein>
    <recommendedName>
        <fullName evidence="10">Cytochrome P450</fullName>
    </recommendedName>
</protein>
<keyword evidence="4 8" id="KW-0560">Oxidoreductase</keyword>
<dbReference type="EMBL" id="MJGC01000041">
    <property type="protein sequence ID" value="OEJ76172.1"/>
    <property type="molecule type" value="Genomic_DNA"/>
</dbReference>
<comment type="caution">
    <text evidence="9">The sequence shown here is derived from an EMBL/GenBank/DDBJ whole genome shotgun (WGS) entry which is preliminary data.</text>
</comment>
<dbReference type="SUPFAM" id="SSF48264">
    <property type="entry name" value="Cytochrome P450"/>
    <property type="match status" value="1"/>
</dbReference>
<gene>
    <name evidence="9" type="ORF">BH720_06375</name>
</gene>
<dbReference type="PROSITE" id="PS00086">
    <property type="entry name" value="CYTOCHROME_P450"/>
    <property type="match status" value="1"/>
</dbReference>
<dbReference type="RefSeq" id="WP_069966331.1">
    <property type="nucleotide sequence ID" value="NZ_CM124774.1"/>
</dbReference>
<dbReference type="PRINTS" id="PR00463">
    <property type="entry name" value="EP450I"/>
</dbReference>
<dbReference type="Pfam" id="PF00067">
    <property type="entry name" value="p450"/>
    <property type="match status" value="1"/>
</dbReference>
<evidence type="ECO:0000313" key="9">
    <source>
        <dbReference type="EMBL" id="OEJ76172.1"/>
    </source>
</evidence>
<sequence>MLSIPQTSDLQLPNLPPGTFGTPIIGEIREFAADPIAYMWDRYRRYGPIFKTHLGGPLVFVIGPEANKFVLHDRPDCFSFSQGVAPYVRIMFGDEPYSLKDGEPWRRLRQLTSPAFSPETLAFTLNTIRVAGEQRLQEWAEQPTVTCFPAIKALLFETIWVWLTGQAEDADRKQLLHNLYEAFVAVPEVRSGNLGAARDSSVKRLRRAKLEAGVQLQRQINDLIATRRNHLGQDVLSQWIQVRDKTGEGLSDKEIAAHTLLFTVAGSDATAATLTWFLYALNRHPTVKAKAQAEIDAVIGNQPFTWEHHSKLPYLSSVFKEVERVHSPAFGGTRKIVKSFEFNGYTVPAGWSLRMCTFVSHHLPEVFEHPERFDPERFAPPREEDKRTQFSLIGFGGGQRICAGKPYAMLFLMALAVNILRDYNWTVLEGQDVSPMLHNRATFIPQSKLKVMFFPRVKTQTVA</sequence>
<dbReference type="InterPro" id="IPR017972">
    <property type="entry name" value="Cyt_P450_CS"/>
</dbReference>
<proteinExistence type="inferred from homology"/>
<comment type="similarity">
    <text evidence="1 8">Belongs to the cytochrome P450 family.</text>
</comment>
<feature type="binding site" description="axial binding residue" evidence="7">
    <location>
        <position position="402"/>
    </location>
    <ligand>
        <name>heme</name>
        <dbReference type="ChEBI" id="CHEBI:30413"/>
    </ligand>
    <ligandPart>
        <name>Fe</name>
        <dbReference type="ChEBI" id="CHEBI:18248"/>
    </ligandPart>
</feature>
<keyword evidence="2 7" id="KW-0349">Heme</keyword>
<dbReference type="PRINTS" id="PR00385">
    <property type="entry name" value="P450"/>
</dbReference>
<dbReference type="Gene3D" id="1.10.630.10">
    <property type="entry name" value="Cytochrome P450"/>
    <property type="match status" value="1"/>
</dbReference>
<evidence type="ECO:0000256" key="5">
    <source>
        <dbReference type="ARBA" id="ARBA00023004"/>
    </source>
</evidence>
<evidence type="ECO:0000256" key="2">
    <source>
        <dbReference type="ARBA" id="ARBA00022617"/>
    </source>
</evidence>
<dbReference type="GO" id="GO:0020037">
    <property type="term" value="F:heme binding"/>
    <property type="evidence" value="ECO:0007669"/>
    <property type="project" value="InterPro"/>
</dbReference>
<evidence type="ECO:0000256" key="6">
    <source>
        <dbReference type="ARBA" id="ARBA00023033"/>
    </source>
</evidence>
<keyword evidence="5 7" id="KW-0408">Iron</keyword>
<dbReference type="OrthoDB" id="446280at2"/>
<evidence type="ECO:0000256" key="1">
    <source>
        <dbReference type="ARBA" id="ARBA00010617"/>
    </source>
</evidence>
<dbReference type="GO" id="GO:0016125">
    <property type="term" value="P:sterol metabolic process"/>
    <property type="evidence" value="ECO:0007669"/>
    <property type="project" value="TreeGrafter"/>
</dbReference>
<dbReference type="PANTHER" id="PTHR24286:SF384">
    <property type="entry name" value="P450, PUTATIVE (EUROFUNG)-RELATED"/>
    <property type="match status" value="1"/>
</dbReference>
<dbReference type="PANTHER" id="PTHR24286">
    <property type="entry name" value="CYTOCHROME P450 26"/>
    <property type="match status" value="1"/>
</dbReference>
<dbReference type="InterPro" id="IPR001128">
    <property type="entry name" value="Cyt_P450"/>
</dbReference>
<dbReference type="GO" id="GO:0004497">
    <property type="term" value="F:monooxygenase activity"/>
    <property type="evidence" value="ECO:0007669"/>
    <property type="project" value="UniProtKB-KW"/>
</dbReference>
<accession>A0A1E5QNB0</accession>
<dbReference type="InterPro" id="IPR002401">
    <property type="entry name" value="Cyt_P450_E_grp-I"/>
</dbReference>
<evidence type="ECO:0000256" key="3">
    <source>
        <dbReference type="ARBA" id="ARBA00022723"/>
    </source>
</evidence>